<evidence type="ECO:0000313" key="3">
    <source>
        <dbReference type="Proteomes" id="UP000186601"/>
    </source>
</evidence>
<feature type="compositionally biased region" description="Low complexity" evidence="1">
    <location>
        <begin position="90"/>
        <end position="109"/>
    </location>
</feature>
<accession>A0A2R6S6X4</accession>
<feature type="region of interest" description="Disordered" evidence="1">
    <location>
        <begin position="77"/>
        <end position="152"/>
    </location>
</feature>
<feature type="region of interest" description="Disordered" evidence="1">
    <location>
        <begin position="446"/>
        <end position="468"/>
    </location>
</feature>
<feature type="region of interest" description="Disordered" evidence="1">
    <location>
        <begin position="412"/>
        <end position="431"/>
    </location>
</feature>
<evidence type="ECO:0000313" key="2">
    <source>
        <dbReference type="EMBL" id="PSS38051.1"/>
    </source>
</evidence>
<sequence>MAAVQVRGVKDAVYNGYATLEEAFACYREAQQDGDVLKVKKNCPRTSDSGVTNENDGLVPFIPKPGSQNIPWAQANGGRIARGRGGTDTASAANTAPRAAPAPAQDSPSRNTRSSIASRTRNALSPNALRPLTPPPSRASRTPQSRCTRAGAPTEVEEIAISLSCINVNRSPQPTVRPDSESERRHPRNLNSPSTRHHRDRSVSPNQDHDDTETEDYRTPGINFDVVRDIWSPPPMRSSASGRSNRTGHRTHASVANGGTEFDETSSSPPTGISQHEDGFSPLVHRRAKVKREVDDRQAETIAETSRSSRGNHGGSVSESGTSGTRPRPGSGTRHVQSSPSSPAISSSGRAQVSGHAGGAQGGSTQPTSPRVAKSRSSPSTTAPMQFQACRFCYQSMSNPRLHVDCRNRMASAPPSLESSTPRGGSPNVDLRRSVLGLSQSVHLPGVVYPTEQDPRSPVRRSATFPAK</sequence>
<feature type="compositionally biased region" description="Low complexity" evidence="1">
    <location>
        <begin position="315"/>
        <end position="325"/>
    </location>
</feature>
<feature type="compositionally biased region" description="Low complexity" evidence="1">
    <location>
        <begin position="338"/>
        <end position="348"/>
    </location>
</feature>
<feature type="compositionally biased region" description="Polar residues" evidence="1">
    <location>
        <begin position="265"/>
        <end position="274"/>
    </location>
</feature>
<comment type="caution">
    <text evidence="2">The sequence shown here is derived from an EMBL/GenBank/DDBJ whole genome shotgun (WGS) entry which is preliminary data.</text>
</comment>
<dbReference type="AlphaFoldDB" id="A0A2R6S6X4"/>
<dbReference type="Proteomes" id="UP000186601">
    <property type="component" value="Unassembled WGS sequence"/>
</dbReference>
<gene>
    <name evidence="2" type="ORF">PHLCEN_2v136</name>
</gene>
<protein>
    <submittedName>
        <fullName evidence="2">Uncharacterized protein</fullName>
    </submittedName>
</protein>
<feature type="compositionally biased region" description="Polar residues" evidence="1">
    <location>
        <begin position="110"/>
        <end position="125"/>
    </location>
</feature>
<feature type="region of interest" description="Disordered" evidence="1">
    <location>
        <begin position="169"/>
        <end position="383"/>
    </location>
</feature>
<feature type="compositionally biased region" description="Polar residues" evidence="1">
    <location>
        <begin position="363"/>
        <end position="383"/>
    </location>
</feature>
<keyword evidence="3" id="KW-1185">Reference proteome</keyword>
<organism evidence="2 3">
    <name type="scientific">Hermanssonia centrifuga</name>
    <dbReference type="NCBI Taxonomy" id="98765"/>
    <lineage>
        <taxon>Eukaryota</taxon>
        <taxon>Fungi</taxon>
        <taxon>Dikarya</taxon>
        <taxon>Basidiomycota</taxon>
        <taxon>Agaricomycotina</taxon>
        <taxon>Agaricomycetes</taxon>
        <taxon>Polyporales</taxon>
        <taxon>Meruliaceae</taxon>
        <taxon>Hermanssonia</taxon>
    </lineage>
</organism>
<dbReference type="EMBL" id="MLYV02000010">
    <property type="protein sequence ID" value="PSS38051.1"/>
    <property type="molecule type" value="Genomic_DNA"/>
</dbReference>
<name>A0A2R6S6X4_9APHY</name>
<reference evidence="2 3" key="1">
    <citation type="submission" date="2018-02" db="EMBL/GenBank/DDBJ databases">
        <title>Genome sequence of the basidiomycete white-rot fungus Phlebia centrifuga.</title>
        <authorList>
            <person name="Granchi Z."/>
            <person name="Peng M."/>
            <person name="de Vries R.P."/>
            <person name="Hilden K."/>
            <person name="Makela M.R."/>
            <person name="Grigoriev I."/>
            <person name="Riley R."/>
        </authorList>
    </citation>
    <scope>NUCLEOTIDE SEQUENCE [LARGE SCALE GENOMIC DNA]</scope>
    <source>
        <strain evidence="2 3">FBCC195</strain>
    </source>
</reference>
<proteinExistence type="predicted"/>
<evidence type="ECO:0000256" key="1">
    <source>
        <dbReference type="SAM" id="MobiDB-lite"/>
    </source>
</evidence>